<sequence>MYTPKTLPNFSRKGFHRLLAIGIASIGTTTGLVLPIEPANAHQKATHPEIQHVSHLDSEAPLISIRLPKSGSQKRFEGRITFDNNTKYDVTLTLARAIRLTNTPLPQKIRLTAGTKKSITINGSIQARNGFSAVGVVYSSSMGGVSTGLVNIEVKNGQFRPVKAGDFGLGDPGSAAIAVPSNTRIQKGVRGYKRFLKGGRTFGKASNAIKGGGRSSSRPSSPGQSPGLRPGSPLNRPTSETLNNQRLINWIPNIGNPQVYLGKALDQILTIFTPKAVAANAIYKGRFVFRTNDDSDIYLPAVGVGVKAVKANQSCTHNPPLASTTADGNGNFEFRINTNRSYKICYFPKNSFLKIGRQLDSELYIWESAARNTIPNARVTEQPVRHDGVFDIWYEAMAFQTSMTDAGIDPARTGNNRIRVKFPSEADECKPGPAWSCAGSSGPIRIAPEHATRHGVMSHELAHQVDNKYTLDAGIPRPAGLGGSHSFYGCYPPNLTTTGWKQGRGMIIREGWANYEMARALGSRGSSKYRNTFRPDIANTWIDSINFDTDGRDCTGVSGSHSGKWADDLGLTAAQRAYVSGLNGSESTVSTILWDFYDTRNDNSDTLHYVSPHYITNMYLKKHPTNSAKIVNERIMKDCKASINKNVTNNGQVCDDIFAQNGGTD</sequence>
<dbReference type="Proteomes" id="UP000001423">
    <property type="component" value="Chromosome"/>
</dbReference>
<dbReference type="HOGENOM" id="CLU_412696_0_0_3"/>
<dbReference type="KEGG" id="pmt:PMT_2138"/>
<feature type="compositionally biased region" description="Low complexity" evidence="1">
    <location>
        <begin position="215"/>
        <end position="233"/>
    </location>
</feature>
<protein>
    <submittedName>
        <fullName evidence="2">Uncharacterized protein</fullName>
    </submittedName>
</protein>
<dbReference type="OrthoDB" id="7051835at2"/>
<organism evidence="2 3">
    <name type="scientific">Prochlorococcus marinus (strain MIT 9313)</name>
    <dbReference type="NCBI Taxonomy" id="74547"/>
    <lineage>
        <taxon>Bacteria</taxon>
        <taxon>Bacillati</taxon>
        <taxon>Cyanobacteriota</taxon>
        <taxon>Cyanophyceae</taxon>
        <taxon>Synechococcales</taxon>
        <taxon>Prochlorococcaceae</taxon>
        <taxon>Prochlorococcus</taxon>
    </lineage>
</organism>
<dbReference type="EMBL" id="BX548175">
    <property type="protein sequence ID" value="CAE22312.1"/>
    <property type="molecule type" value="Genomic_DNA"/>
</dbReference>
<gene>
    <name evidence="2" type="ordered locus">PMT_2138</name>
</gene>
<dbReference type="RefSeq" id="WP_011131502.1">
    <property type="nucleotide sequence ID" value="NC_005071.1"/>
</dbReference>
<accession>Q7V433</accession>
<reference evidence="2 3" key="1">
    <citation type="journal article" date="2003" name="Nature">
        <title>Genome divergence in two Prochlorococcus ecotypes reflects oceanic niche differentiation.</title>
        <authorList>
            <person name="Rocap G."/>
            <person name="Larimer F.W."/>
            <person name="Lamerdin J.E."/>
            <person name="Malfatti S."/>
            <person name="Chain P."/>
            <person name="Ahlgren N.A."/>
            <person name="Arellano A."/>
            <person name="Coleman M."/>
            <person name="Hauser L."/>
            <person name="Hess W.R."/>
            <person name="Johnson Z.I."/>
            <person name="Land M.L."/>
            <person name="Lindell D."/>
            <person name="Post A.F."/>
            <person name="Regala W."/>
            <person name="Shah M."/>
            <person name="Shaw S.L."/>
            <person name="Steglich C."/>
            <person name="Sullivan M.B."/>
            <person name="Ting C.S."/>
            <person name="Tolonen A."/>
            <person name="Webb E.A."/>
            <person name="Zinser E.R."/>
            <person name="Chisholm S.W."/>
        </authorList>
    </citation>
    <scope>NUCLEOTIDE SEQUENCE [LARGE SCALE GENOMIC DNA]</scope>
    <source>
        <strain evidence="3">MIT 9313</strain>
    </source>
</reference>
<feature type="region of interest" description="Disordered" evidence="1">
    <location>
        <begin position="203"/>
        <end position="240"/>
    </location>
</feature>
<name>Q7V433_PROMM</name>
<keyword evidence="3" id="KW-1185">Reference proteome</keyword>
<proteinExistence type="predicted"/>
<evidence type="ECO:0000313" key="2">
    <source>
        <dbReference type="EMBL" id="CAE22312.1"/>
    </source>
</evidence>
<evidence type="ECO:0000256" key="1">
    <source>
        <dbReference type="SAM" id="MobiDB-lite"/>
    </source>
</evidence>
<dbReference type="AlphaFoldDB" id="Q7V433"/>
<dbReference type="eggNOG" id="ENOG503358I">
    <property type="taxonomic scope" value="Bacteria"/>
</dbReference>
<evidence type="ECO:0000313" key="3">
    <source>
        <dbReference type="Proteomes" id="UP000001423"/>
    </source>
</evidence>